<dbReference type="Proteomes" id="UP001167831">
    <property type="component" value="Unassembled WGS sequence"/>
</dbReference>
<dbReference type="EMBL" id="JAUEIF010000002">
    <property type="protein sequence ID" value="MDN0024616.1"/>
    <property type="molecule type" value="Genomic_DNA"/>
</dbReference>
<accession>A0AAW7JRX1</accession>
<dbReference type="Pfam" id="PF13620">
    <property type="entry name" value="CarboxypepD_reg"/>
    <property type="match status" value="1"/>
</dbReference>
<dbReference type="SUPFAM" id="SSF49452">
    <property type="entry name" value="Starch-binding domain-like"/>
    <property type="match status" value="1"/>
</dbReference>
<dbReference type="InterPro" id="IPR041700">
    <property type="entry name" value="OMP_b-brl_3"/>
</dbReference>
<name>A0AAW7JRX1_9BACT</name>
<dbReference type="EMBL" id="JAUEIE010000002">
    <property type="protein sequence ID" value="MDN0021991.1"/>
    <property type="molecule type" value="Genomic_DNA"/>
</dbReference>
<dbReference type="AlphaFoldDB" id="A0AAW7JRX1"/>
<evidence type="ECO:0000256" key="1">
    <source>
        <dbReference type="SAM" id="SignalP"/>
    </source>
</evidence>
<dbReference type="PROSITE" id="PS51257">
    <property type="entry name" value="PROKAR_LIPOPROTEIN"/>
    <property type="match status" value="1"/>
</dbReference>
<evidence type="ECO:0000313" key="3">
    <source>
        <dbReference type="EMBL" id="MDN0021991.1"/>
    </source>
</evidence>
<dbReference type="InterPro" id="IPR013784">
    <property type="entry name" value="Carb-bd-like_fold"/>
</dbReference>
<dbReference type="Gene3D" id="2.60.40.1120">
    <property type="entry name" value="Carboxypeptidase-like, regulatory domain"/>
    <property type="match status" value="1"/>
</dbReference>
<organism evidence="4 6">
    <name type="scientific">Leyella lascolaii</name>
    <dbReference type="NCBI Taxonomy" id="1776379"/>
    <lineage>
        <taxon>Bacteria</taxon>
        <taxon>Pseudomonadati</taxon>
        <taxon>Bacteroidota</taxon>
        <taxon>Bacteroidia</taxon>
        <taxon>Bacteroidales</taxon>
        <taxon>Prevotellaceae</taxon>
        <taxon>Leyella</taxon>
    </lineage>
</organism>
<sequence>MNLRLIIIYIILVVSCVSASAQKPSVTGTVVDASNDSVLFRATVQLLKSDTTFVGGVLTDSRGRFDIRTDAPGKYILKVSNMGYTERMHDVTVSAGRNTDAGKIMLEQSVTLLGEAVVTANVPKMVVKEDTFVYNASAYRVAEGSVIEELVKKLPGAKIEEDGSITINGKQVTRLLLDGREFMGGDVQTGLKNLPADIVDKIKSYDEKSDLAKLTGIDDGNEVTVLDFGVKKEMKKGFNVNTNVGYGSHDRYRGRFMGARFYGDLRYTLIGNMNNMSNGGKTHTKMTGLNISYEKRDKLKIDGGVRWNHSNSDNWSKSSRESFVNKTGAFSNSVNQNYSRSDGWNANMRLEWKPDTMTNINFRPSFNYSVNDGRGFSSSASYKEDPFIYTDDPLGDDGIGVMEDNGLMVNRRRNKSLSNGSNWSAGASLQFFRKLNGKGRNIALNGSVNYGKGDSKSMSASNVHLYQVQDIYGNDSTYQTNRYNVAPSDNLNYSLRATYTEPLLKNVFLQMSYEYRYSHSVSDRRTYNFERIAEEAWNDVMNGYRDWDSMLGLFDQPLEYYLDDELSRYAEHNNYNHNINVQLRVVDEKYNLNAGIVVRPQRSHLVQDYWGQLVDTVRTVTNISPTLNFRYRFSKYSDLRLTYRGSTSQPSITSMLDITDDSNPLYISKGNPGLKPSFTSNINMEYKTHSVKRHRTINAGAWFSTTSNSISNMVTYDEKTGARTTQPCNINGNWNGSLRFGYNTSIDTADVWTVGADTRLNYRHLVSYINLNNSAVSEKNVTHSTSVHENIRGNYRSDWLDVGVHASVTYDRTRNMLQENNNMDTWRYSYGMDVGINAPWGMSLWTDINQNSRRGYNEKSMNTDELIWNLQISQSFLKKKELRLMLEFRDILREQSNFSRSINANSRNDTEYNSINSYVMLRVQYRMNMFGGRKSGRRTRG</sequence>
<feature type="signal peptide" evidence="1">
    <location>
        <begin position="1"/>
        <end position="21"/>
    </location>
</feature>
<proteinExistence type="predicted"/>
<dbReference type="SUPFAM" id="SSF56935">
    <property type="entry name" value="Porins"/>
    <property type="match status" value="1"/>
</dbReference>
<protein>
    <submittedName>
        <fullName evidence="4">Outer membrane beta-barrel protein</fullName>
    </submittedName>
</protein>
<gene>
    <name evidence="3" type="ORF">QVN81_02990</name>
    <name evidence="4" type="ORF">QVN84_03610</name>
</gene>
<keyword evidence="1" id="KW-0732">Signal</keyword>
<keyword evidence="5" id="KW-1185">Reference proteome</keyword>
<dbReference type="RefSeq" id="WP_068855805.1">
    <property type="nucleotide sequence ID" value="NZ_JAUEIE010000002.1"/>
</dbReference>
<feature type="chain" id="PRO_5043342001" evidence="1">
    <location>
        <begin position="22"/>
        <end position="941"/>
    </location>
</feature>
<reference evidence="4" key="2">
    <citation type="submission" date="2023-08" db="EMBL/GenBank/DDBJ databases">
        <title>Identification and characterization of horizontal gene transfer across gut microbiota members of farm animals based on homology search.</title>
        <authorList>
            <person name="Schwarzerova J."/>
            <person name="Nykrynova M."/>
            <person name="Jureckova K."/>
            <person name="Cejkova D."/>
            <person name="Rychlik I."/>
        </authorList>
    </citation>
    <scope>NUCLEOTIDE SEQUENCE</scope>
    <source>
        <strain evidence="4">ET15</strain>
        <strain evidence="3">ET37</strain>
    </source>
</reference>
<evidence type="ECO:0000313" key="5">
    <source>
        <dbReference type="Proteomes" id="UP001167831"/>
    </source>
</evidence>
<reference evidence="4" key="1">
    <citation type="submission" date="2023-06" db="EMBL/GenBank/DDBJ databases">
        <authorList>
            <person name="Zeman M."/>
            <person name="Kubasova T."/>
            <person name="Jahodarova E."/>
            <person name="Nykrynova M."/>
            <person name="Rychlik I."/>
        </authorList>
    </citation>
    <scope>NUCLEOTIDE SEQUENCE</scope>
    <source>
        <strain evidence="4">ET15</strain>
        <strain evidence="3">ET37</strain>
    </source>
</reference>
<dbReference type="Pfam" id="PF14905">
    <property type="entry name" value="OMP_b-brl_3"/>
    <property type="match status" value="1"/>
</dbReference>
<dbReference type="GO" id="GO:0030246">
    <property type="term" value="F:carbohydrate binding"/>
    <property type="evidence" value="ECO:0007669"/>
    <property type="project" value="InterPro"/>
</dbReference>
<evidence type="ECO:0000313" key="4">
    <source>
        <dbReference type="EMBL" id="MDN0024616.1"/>
    </source>
</evidence>
<feature type="domain" description="Outer membrane protein beta-barrel" evidence="2">
    <location>
        <begin position="618"/>
        <end position="764"/>
    </location>
</feature>
<dbReference type="Proteomes" id="UP001168478">
    <property type="component" value="Unassembled WGS sequence"/>
</dbReference>
<evidence type="ECO:0000313" key="6">
    <source>
        <dbReference type="Proteomes" id="UP001168478"/>
    </source>
</evidence>
<evidence type="ECO:0000259" key="2">
    <source>
        <dbReference type="Pfam" id="PF14905"/>
    </source>
</evidence>
<comment type="caution">
    <text evidence="4">The sequence shown here is derived from an EMBL/GenBank/DDBJ whole genome shotgun (WGS) entry which is preliminary data.</text>
</comment>